<dbReference type="PROSITE" id="PS51746">
    <property type="entry name" value="PPM_2"/>
    <property type="match status" value="1"/>
</dbReference>
<dbReference type="EMBL" id="LJIJ01000003">
    <property type="protein sequence ID" value="ODN06532.1"/>
    <property type="molecule type" value="Genomic_DNA"/>
</dbReference>
<dbReference type="Gene3D" id="3.60.40.10">
    <property type="entry name" value="PPM-type phosphatase domain"/>
    <property type="match status" value="2"/>
</dbReference>
<gene>
    <name evidence="2" type="ORF">Ocin01_00123</name>
</gene>
<dbReference type="PANTHER" id="PTHR47992">
    <property type="entry name" value="PROTEIN PHOSPHATASE"/>
    <property type="match status" value="1"/>
</dbReference>
<dbReference type="Pfam" id="PF00481">
    <property type="entry name" value="PP2C"/>
    <property type="match status" value="1"/>
</dbReference>
<feature type="domain" description="PPM-type phosphatase" evidence="1">
    <location>
        <begin position="21"/>
        <end position="291"/>
    </location>
</feature>
<dbReference type="Proteomes" id="UP000094527">
    <property type="component" value="Unassembled WGS sequence"/>
</dbReference>
<keyword evidence="3" id="KW-1185">Reference proteome</keyword>
<dbReference type="SMART" id="SM00332">
    <property type="entry name" value="PP2Cc"/>
    <property type="match status" value="1"/>
</dbReference>
<sequence length="295" mass="33235">MSEYLNPSLSMTAYGVRKQGDVQYGSEKCEITLDGKDAYLSFFGMFNGYHGDEAYQYAKANLKDHILSHDEFWADKDESIFQAIREGFISCQDGMWFDSRTWPRTPLDLPSMSGTSASVVFFTRGKIPSPVIIDRGESHERSRLKPQWWKSNADLVGKVSWPKTQHTGRVTRSGVTLIEEVPFLPVSRSLGDFWSYNFHRRAHIVSPFPDTGAYKIGDDARCIILGNQGLWQLISPQDAVHVASEDSLHVSSTSNTDSISKRIVDYALGRLVTESLQPEIVSAVTIMIHPRSHKE</sequence>
<dbReference type="AlphaFoldDB" id="A0A1D2NMP8"/>
<dbReference type="OrthoDB" id="10025511at2759"/>
<dbReference type="SUPFAM" id="SSF81606">
    <property type="entry name" value="PP2C-like"/>
    <property type="match status" value="1"/>
</dbReference>
<accession>A0A1D2NMP8</accession>
<reference evidence="2 3" key="1">
    <citation type="journal article" date="2016" name="Genome Biol. Evol.">
        <title>Gene Family Evolution Reflects Adaptation to Soil Environmental Stressors in the Genome of the Collembolan Orchesella cincta.</title>
        <authorList>
            <person name="Faddeeva-Vakhrusheva A."/>
            <person name="Derks M.F."/>
            <person name="Anvar S.Y."/>
            <person name="Agamennone V."/>
            <person name="Suring W."/>
            <person name="Smit S."/>
            <person name="van Straalen N.M."/>
            <person name="Roelofs D."/>
        </authorList>
    </citation>
    <scope>NUCLEOTIDE SEQUENCE [LARGE SCALE GENOMIC DNA]</scope>
    <source>
        <tissue evidence="2">Mixed pool</tissue>
    </source>
</reference>
<dbReference type="InterPro" id="IPR001932">
    <property type="entry name" value="PPM-type_phosphatase-like_dom"/>
</dbReference>
<evidence type="ECO:0000259" key="1">
    <source>
        <dbReference type="PROSITE" id="PS51746"/>
    </source>
</evidence>
<dbReference type="InterPro" id="IPR015655">
    <property type="entry name" value="PP2C"/>
</dbReference>
<dbReference type="GO" id="GO:0004722">
    <property type="term" value="F:protein serine/threonine phosphatase activity"/>
    <property type="evidence" value="ECO:0007669"/>
    <property type="project" value="InterPro"/>
</dbReference>
<proteinExistence type="predicted"/>
<dbReference type="STRING" id="48709.A0A1D2NMP8"/>
<name>A0A1D2NMP8_ORCCI</name>
<dbReference type="CDD" id="cd00143">
    <property type="entry name" value="PP2Cc"/>
    <property type="match status" value="1"/>
</dbReference>
<evidence type="ECO:0000313" key="3">
    <source>
        <dbReference type="Proteomes" id="UP000094527"/>
    </source>
</evidence>
<comment type="caution">
    <text evidence="2">The sequence shown here is derived from an EMBL/GenBank/DDBJ whole genome shotgun (WGS) entry which is preliminary data.</text>
</comment>
<evidence type="ECO:0000313" key="2">
    <source>
        <dbReference type="EMBL" id="ODN06532.1"/>
    </source>
</evidence>
<protein>
    <submittedName>
        <fullName evidence="2">Protein phosphatase 1D</fullName>
    </submittedName>
</protein>
<dbReference type="InterPro" id="IPR036457">
    <property type="entry name" value="PPM-type-like_dom_sf"/>
</dbReference>
<organism evidence="2 3">
    <name type="scientific">Orchesella cincta</name>
    <name type="common">Springtail</name>
    <name type="synonym">Podura cincta</name>
    <dbReference type="NCBI Taxonomy" id="48709"/>
    <lineage>
        <taxon>Eukaryota</taxon>
        <taxon>Metazoa</taxon>
        <taxon>Ecdysozoa</taxon>
        <taxon>Arthropoda</taxon>
        <taxon>Hexapoda</taxon>
        <taxon>Collembola</taxon>
        <taxon>Entomobryomorpha</taxon>
        <taxon>Entomobryoidea</taxon>
        <taxon>Orchesellidae</taxon>
        <taxon>Orchesellinae</taxon>
        <taxon>Orchesella</taxon>
    </lineage>
</organism>